<dbReference type="Proteomes" id="UP000051643">
    <property type="component" value="Unassembled WGS sequence"/>
</dbReference>
<dbReference type="STRING" id="270918.APR42_03670"/>
<name>A0A0Q9Z7W1_9FLAO</name>
<proteinExistence type="predicted"/>
<feature type="transmembrane region" description="Helical" evidence="1">
    <location>
        <begin position="78"/>
        <end position="95"/>
    </location>
</feature>
<dbReference type="OrthoDB" id="1551090at2"/>
<protein>
    <submittedName>
        <fullName evidence="2">Uncharacterized protein</fullName>
    </submittedName>
</protein>
<keyword evidence="3" id="KW-1185">Reference proteome</keyword>
<dbReference type="AlphaFoldDB" id="A0A0Q9Z7W1"/>
<organism evidence="2 3">
    <name type="scientific">Salegentibacter mishustinae</name>
    <dbReference type="NCBI Taxonomy" id="270918"/>
    <lineage>
        <taxon>Bacteria</taxon>
        <taxon>Pseudomonadati</taxon>
        <taxon>Bacteroidota</taxon>
        <taxon>Flavobacteriia</taxon>
        <taxon>Flavobacteriales</taxon>
        <taxon>Flavobacteriaceae</taxon>
        <taxon>Salegentibacter</taxon>
    </lineage>
</organism>
<evidence type="ECO:0000313" key="3">
    <source>
        <dbReference type="Proteomes" id="UP000051643"/>
    </source>
</evidence>
<keyword evidence="1" id="KW-1133">Transmembrane helix</keyword>
<keyword evidence="1" id="KW-0472">Membrane</keyword>
<dbReference type="EMBL" id="LKTP01000012">
    <property type="protein sequence ID" value="KRG29037.1"/>
    <property type="molecule type" value="Genomic_DNA"/>
</dbReference>
<gene>
    <name evidence="2" type="ORF">APR42_03670</name>
</gene>
<evidence type="ECO:0000256" key="1">
    <source>
        <dbReference type="SAM" id="Phobius"/>
    </source>
</evidence>
<keyword evidence="1" id="KW-0812">Transmembrane</keyword>
<feature type="transmembrane region" description="Helical" evidence="1">
    <location>
        <begin position="107"/>
        <end position="124"/>
    </location>
</feature>
<evidence type="ECO:0000313" key="2">
    <source>
        <dbReference type="EMBL" id="KRG29037.1"/>
    </source>
</evidence>
<comment type="caution">
    <text evidence="2">The sequence shown here is derived from an EMBL/GenBank/DDBJ whole genome shotgun (WGS) entry which is preliminary data.</text>
</comment>
<feature type="transmembrane region" description="Helical" evidence="1">
    <location>
        <begin position="39"/>
        <end position="58"/>
    </location>
</feature>
<sequence>MKKERKKNLYTLAVWTWSWVATMALATFGPKYIWDDHTVLTVLAISVNFVHGILMIFANRKFFNNLDELQRKIHLESLALTLGLAIVVGLSYSLLDVTNLINFDADISNLVIFIGLTYLVLVTINSRRYT</sequence>
<accession>A0A0Q9Z7W1</accession>
<feature type="transmembrane region" description="Helical" evidence="1">
    <location>
        <begin position="12"/>
        <end position="33"/>
    </location>
</feature>
<reference evidence="2" key="1">
    <citation type="submission" date="2015-10" db="EMBL/GenBank/DDBJ databases">
        <title>Draft genome sequence of Salegentibacter mishustinae KCTC 12263.</title>
        <authorList>
            <person name="Lin W."/>
            <person name="Zheng Q."/>
        </authorList>
    </citation>
    <scope>NUCLEOTIDE SEQUENCE [LARGE SCALE GENOMIC DNA]</scope>
    <source>
        <strain evidence="2">KCTC 12263</strain>
    </source>
</reference>
<dbReference type="RefSeq" id="WP_057481511.1">
    <property type="nucleotide sequence ID" value="NZ_BMWR01000003.1"/>
</dbReference>